<dbReference type="Gene3D" id="3.40.50.10330">
    <property type="entry name" value="Probable inorganic polyphosphate/atp-NAD kinase, domain 1"/>
    <property type="match status" value="1"/>
</dbReference>
<dbReference type="InterPro" id="IPR001206">
    <property type="entry name" value="Diacylglycerol_kinase_cat_dom"/>
</dbReference>
<evidence type="ECO:0000256" key="3">
    <source>
        <dbReference type="ARBA" id="ARBA00022777"/>
    </source>
</evidence>
<dbReference type="InterPro" id="IPR017438">
    <property type="entry name" value="ATP-NAD_kinase_N"/>
</dbReference>
<dbReference type="Gene3D" id="2.60.200.40">
    <property type="match status" value="1"/>
</dbReference>
<evidence type="ECO:0000256" key="1">
    <source>
        <dbReference type="ARBA" id="ARBA00022679"/>
    </source>
</evidence>
<dbReference type="AlphaFoldDB" id="A0A6I3X561"/>
<dbReference type="EMBL" id="WNWM01000002">
    <property type="protein sequence ID" value="MUI11874.1"/>
    <property type="molecule type" value="Genomic_DNA"/>
</dbReference>
<dbReference type="OrthoDB" id="142078at2"/>
<comment type="caution">
    <text evidence="6">The sequence shown here is derived from an EMBL/GenBank/DDBJ whole genome shotgun (WGS) entry which is preliminary data.</text>
</comment>
<dbReference type="InterPro" id="IPR045540">
    <property type="entry name" value="YegS/DAGK_C"/>
</dbReference>
<dbReference type="InterPro" id="IPR050187">
    <property type="entry name" value="Lipid_Phosphate_FormReg"/>
</dbReference>
<dbReference type="RefSeq" id="WP_155707887.1">
    <property type="nucleotide sequence ID" value="NZ_BMWU01000038.1"/>
</dbReference>
<evidence type="ECO:0000313" key="7">
    <source>
        <dbReference type="Proteomes" id="UP000431684"/>
    </source>
</evidence>
<feature type="domain" description="DAGKc" evidence="5">
    <location>
        <begin position="1"/>
        <end position="129"/>
    </location>
</feature>
<keyword evidence="4" id="KW-0067">ATP-binding</keyword>
<dbReference type="Pfam" id="PF00781">
    <property type="entry name" value="DAGK_cat"/>
    <property type="match status" value="1"/>
</dbReference>
<dbReference type="PANTHER" id="PTHR12358:SF54">
    <property type="entry name" value="SPHINGOSINE KINASE RELATED PROTEIN"/>
    <property type="match status" value="1"/>
</dbReference>
<dbReference type="SUPFAM" id="SSF111331">
    <property type="entry name" value="NAD kinase/diacylglycerol kinase-like"/>
    <property type="match status" value="1"/>
</dbReference>
<evidence type="ECO:0000259" key="5">
    <source>
        <dbReference type="PROSITE" id="PS50146"/>
    </source>
</evidence>
<accession>A0A6I3X561</accession>
<sequence>MTPIAVIVNAGAGQGHGGDLAASLREKFVAVGLDAEVTLAGSGEEMIGVAREAVDDGIRIVVAGGGDGTMNAVASVLVDSPAAFGVLPLGTLNHFAKDLGIPLALDDAIANIAHGRPVAVDVGEVNGRIFLNNSSLGLYPDIVRDREKQQRRLGRGKWLAFCWASLAALHRYPFLSLRLRVNGDEHARRTPFVFIGNNAYTMEGLNIGERTRLDGGQLSLYVAQRPTRLGLARLAGHALLGRLAEARDFDVLLAEDLTIHSWRKLVRVATDGEVSLMAPPLDYRSRPGALTVIVPDKVPIQE</sequence>
<keyword evidence="7" id="KW-1185">Reference proteome</keyword>
<reference evidence="6 7" key="1">
    <citation type="submission" date="2019-11" db="EMBL/GenBank/DDBJ databases">
        <title>Draft Genome Sequences of Six Type Strains of the Genus Massilia.</title>
        <authorList>
            <person name="Miess H."/>
            <person name="Frediansyah A."/>
            <person name="Goeker M."/>
            <person name="Gross H."/>
        </authorList>
    </citation>
    <scope>NUCLEOTIDE SEQUENCE [LARGE SCALE GENOMIC DNA]</scope>
    <source>
        <strain evidence="6 7">DSM 17513</strain>
    </source>
</reference>
<dbReference type="Pfam" id="PF19279">
    <property type="entry name" value="YegS_C"/>
    <property type="match status" value="1"/>
</dbReference>
<organism evidence="6 7">
    <name type="scientific">Pseudoduganella dura</name>
    <dbReference type="NCBI Taxonomy" id="321982"/>
    <lineage>
        <taxon>Bacteria</taxon>
        <taxon>Pseudomonadati</taxon>
        <taxon>Pseudomonadota</taxon>
        <taxon>Betaproteobacteria</taxon>
        <taxon>Burkholderiales</taxon>
        <taxon>Oxalobacteraceae</taxon>
        <taxon>Telluria group</taxon>
        <taxon>Pseudoduganella</taxon>
    </lineage>
</organism>
<dbReference type="GO" id="GO:0016301">
    <property type="term" value="F:kinase activity"/>
    <property type="evidence" value="ECO:0007669"/>
    <property type="project" value="UniProtKB-KW"/>
</dbReference>
<evidence type="ECO:0000256" key="2">
    <source>
        <dbReference type="ARBA" id="ARBA00022741"/>
    </source>
</evidence>
<keyword evidence="2" id="KW-0547">Nucleotide-binding</keyword>
<dbReference type="InterPro" id="IPR016064">
    <property type="entry name" value="NAD/diacylglycerol_kinase_sf"/>
</dbReference>
<name>A0A6I3X561_9BURK</name>
<gene>
    <name evidence="6" type="ORF">GJV26_05150</name>
</gene>
<dbReference type="GO" id="GO:0005524">
    <property type="term" value="F:ATP binding"/>
    <property type="evidence" value="ECO:0007669"/>
    <property type="project" value="UniProtKB-KW"/>
</dbReference>
<evidence type="ECO:0000256" key="4">
    <source>
        <dbReference type="ARBA" id="ARBA00022840"/>
    </source>
</evidence>
<dbReference type="Proteomes" id="UP000431684">
    <property type="component" value="Unassembled WGS sequence"/>
</dbReference>
<evidence type="ECO:0000313" key="6">
    <source>
        <dbReference type="EMBL" id="MUI11874.1"/>
    </source>
</evidence>
<protein>
    <submittedName>
        <fullName evidence="6">Sphingosine kinase</fullName>
    </submittedName>
</protein>
<proteinExistence type="predicted"/>
<dbReference type="PROSITE" id="PS50146">
    <property type="entry name" value="DAGK"/>
    <property type="match status" value="1"/>
</dbReference>
<dbReference type="PANTHER" id="PTHR12358">
    <property type="entry name" value="SPHINGOSINE KINASE"/>
    <property type="match status" value="1"/>
</dbReference>
<keyword evidence="3 6" id="KW-0418">Kinase</keyword>
<dbReference type="SMART" id="SM00046">
    <property type="entry name" value="DAGKc"/>
    <property type="match status" value="1"/>
</dbReference>
<keyword evidence="1" id="KW-0808">Transferase</keyword>